<accession>A0A147BA23</accession>
<evidence type="ECO:0000313" key="1">
    <source>
        <dbReference type="EMBL" id="JAR87618.1"/>
    </source>
</evidence>
<dbReference type="AlphaFoldDB" id="A0A147BA23"/>
<feature type="non-terminal residue" evidence="1">
    <location>
        <position position="97"/>
    </location>
</feature>
<protein>
    <submittedName>
        <fullName evidence="1">Phosphatidylserine synthase</fullName>
    </submittedName>
</protein>
<feature type="non-terminal residue" evidence="1">
    <location>
        <position position="1"/>
    </location>
</feature>
<sequence>VGRLNTGCVALQWPRYLAGHGDLQEAGDADLRVGKHQRHPEHNREDTACCAAVHSCQLDSCALAGSLLHLHALLCCGRAGGVLAQQRSACRCNKDPA</sequence>
<name>A0A147BA23_9ACAR</name>
<reference evidence="1" key="1">
    <citation type="submission" date="2016-03" db="EMBL/GenBank/DDBJ databases">
        <title>Gut transcriptome analysis on engorged females of Ornithodoros mimon (Acari: Argasidae) and phylogenetic inferences of soft ticks.</title>
        <authorList>
            <person name="Landulfo G.A."/>
            <person name="Giovanni D."/>
            <person name="Carvalho E."/>
            <person name="Junqueira-de-Azevedo I."/>
            <person name="Patane J."/>
            <person name="Mendoca R."/>
            <person name="Barros-Battesti D."/>
        </authorList>
    </citation>
    <scope>NUCLEOTIDE SEQUENCE</scope>
    <source>
        <strain evidence="1">Females</strain>
        <tissue evidence="1">Gut</tissue>
    </source>
</reference>
<dbReference type="EMBL" id="GEIB01000170">
    <property type="protein sequence ID" value="JAR87618.1"/>
    <property type="molecule type" value="Transcribed_RNA"/>
</dbReference>
<organism evidence="1">
    <name type="scientific">Alectorobius mimon</name>
    <dbReference type="NCBI Taxonomy" id="360319"/>
    <lineage>
        <taxon>Eukaryota</taxon>
        <taxon>Metazoa</taxon>
        <taxon>Ecdysozoa</taxon>
        <taxon>Arthropoda</taxon>
        <taxon>Chelicerata</taxon>
        <taxon>Arachnida</taxon>
        <taxon>Acari</taxon>
        <taxon>Parasitiformes</taxon>
        <taxon>Ixodida</taxon>
        <taxon>Ixodoidea</taxon>
        <taxon>Argasidae</taxon>
        <taxon>Ornithodorinae</taxon>
        <taxon>Alectorobius</taxon>
    </lineage>
</organism>
<proteinExistence type="predicted"/>